<keyword evidence="4" id="KW-1185">Reference proteome</keyword>
<dbReference type="InterPro" id="IPR011050">
    <property type="entry name" value="Pectin_lyase_fold/virulence"/>
</dbReference>
<dbReference type="SUPFAM" id="SSF51126">
    <property type="entry name" value="Pectin lyase-like"/>
    <property type="match status" value="2"/>
</dbReference>
<accession>A0ABM7R6L3</accession>
<name>A0ABM7R6L3_9BACT</name>
<evidence type="ECO:0000256" key="1">
    <source>
        <dbReference type="ARBA" id="ARBA00022729"/>
    </source>
</evidence>
<feature type="signal peptide" evidence="2">
    <location>
        <begin position="1"/>
        <end position="24"/>
    </location>
</feature>
<proteinExistence type="predicted"/>
<dbReference type="NCBIfam" id="TIGR02601">
    <property type="entry name" value="autotrns_rpt"/>
    <property type="match status" value="3"/>
</dbReference>
<evidence type="ECO:0000313" key="3">
    <source>
        <dbReference type="EMBL" id="BCX46156.1"/>
    </source>
</evidence>
<organism evidence="3 4">
    <name type="scientific">Haloferula helveola</name>
    <dbReference type="NCBI Taxonomy" id="490095"/>
    <lineage>
        <taxon>Bacteria</taxon>
        <taxon>Pseudomonadati</taxon>
        <taxon>Verrucomicrobiota</taxon>
        <taxon>Verrucomicrobiia</taxon>
        <taxon>Verrucomicrobiales</taxon>
        <taxon>Verrucomicrobiaceae</taxon>
        <taxon>Haloferula</taxon>
    </lineage>
</organism>
<feature type="chain" id="PRO_5047512730" evidence="2">
    <location>
        <begin position="25"/>
        <end position="1688"/>
    </location>
</feature>
<evidence type="ECO:0000313" key="4">
    <source>
        <dbReference type="Proteomes" id="UP001374893"/>
    </source>
</evidence>
<dbReference type="Proteomes" id="UP001374893">
    <property type="component" value="Chromosome"/>
</dbReference>
<dbReference type="EMBL" id="AP024702">
    <property type="protein sequence ID" value="BCX46156.1"/>
    <property type="molecule type" value="Genomic_DNA"/>
</dbReference>
<gene>
    <name evidence="3" type="ORF">HAHE_00640</name>
</gene>
<dbReference type="InterPro" id="IPR013425">
    <property type="entry name" value="Autotrns_rpt"/>
</dbReference>
<keyword evidence="1 2" id="KW-0732">Signal</keyword>
<dbReference type="Pfam" id="PF12951">
    <property type="entry name" value="PATR"/>
    <property type="match status" value="5"/>
</dbReference>
<evidence type="ECO:0000256" key="2">
    <source>
        <dbReference type="SAM" id="SignalP"/>
    </source>
</evidence>
<sequence>MLADRPFIATFAAASVAAITSLQAQTTWDGDTSTDWADAANWNNGVPAPNGDILLVPGVTFQPTFSGGSLDTIGALFTGANTTSNVALTVTGGSLITGQHIVAPDGGTTGNLVTLNGAGALIGSKYWFIVGRDGGSGTFTLTDGTMNAATRFDHAVLGNTNGSVGVVNIDGGFFNVGGDGSERQPAAQAELWVGQGGMGTVNQTAGVTTSRAYFVVGRDGTGNGTYNLSGGTVNAATVQGFAVIGSFNGAVGDVNVSGTGDFNAPRGLYVAENGSTATLDITGGTVDVTGPINGAGTVGLDIARAGNNTNVANGTVTVETGGTLNVENDLRICFAGAAGSQGALNVDGGVVNVASTLLRWLIVGQYDASDPTVSVTGGGTINLNAGSDIQMGINNNTGNREVTVNGAGSAILGSPPASGSASNLVMGAANNGGSDTLNLENGGLLQINAIFTNSNTNSAVINFDGGILKAVASDGNWINLAGTGTRAVNILSGGASFDTGAFNVTIHNPLLEDSISLNGGVTKTGSGTLTLLGDSTFTGPTLVSEGTLALGGAGGVVDSSGLTIADGAGFNVAAKTSDPVVETLTFQGDAQLTLQAAGDSMDQVVVANTAITTTPANGVVTVNVTNTAGIWTGDPSGWEYPIIDHGGFYGGTVATDFAVGTLSPPLAGGQTAEIQDNGFEIVLVVTGDPLSWTGMTDANWDTASVNWANTGGDTTFSAGQSVLFEDGAGFFNVNLAENVEPGLVQFSNFNDDYTISSSGGFGINGSASVSIDNGGTVTLTTDNAYTGATSVTDGILVISGTGSIADSSSIMIGDFGELVFDLTGSDEYANPIQGTGPVTKDGTGTLTLSGANTFAGDFTLEAGQLNLNSAGALGTTDDAFDAFIINGGVIDNTSGGPVFLAPNKPVTLNANLSFLGTNDLFLTNGAVTLTDTRSVNVPAGSNFGMGAPNDGGAGYDFLKTGDGTLVLNGGNIAGDLDVQGGVVALNQDFLGRAPVGTGILENSGGVGTKWTFWNLATAETSGLNIRDNDGSHDFQLGIVKRGIGSLTLTNALNDTTAQLQVENGSLILQDGSYKRQAGDGSTLVGAQAVIGFDGGANGVLEINGAAVNYNSAANGAFLAYHSTLDIGRSGTGAGAVHLNSGSLDVFRQLAVGRANGAFAAYSQTGGTANIGGFLAVGLGPSQGVVNLSGTAAYNQAGPVTLGAAGGSVGVMSLSGSAVYNHTSTGDLGMWIGENGAGVLTVSDSASLTIVAANDGLQLARGGAGAGVVNLRGGNVTTKAVYKGGGSATLNFNGGSLTANAANANFLTGLTAAYVHSGGGVISNGGNNITVGQSLLAPTGGGVSAAGLSFSGGGCIDTPVVTISGDGVGATAVAVLDGSGNLTGITITNPGIGYTTASVSLSGGGIGNTAAVTGTPTIVANTSGGMTLTGAGVTTMGGVNTYTGNTTVDTGSNLVLGAAGQLVFAPMADTVTNKVTGAGNAQFDGTFYLDLSNADLTDGNTWTLEDVGSPLYSLTFSVNSSLGAFSESANVWTLTDGPNTWTFTEATGVLSLSTGGLAGYDAWLTNYPGMTLTGREEDNDGDGIANVLEFFLGLDPTVSDLGGLPTGTVSGGNLILVFNRSDEAEGDTVQNLQYGSDLSGWTTVAIPAGSGMVGAVTFTVVENGAGPDTITASIPTGGAVSFFARLDVQ</sequence>
<reference evidence="3 4" key="1">
    <citation type="submission" date="2021-06" db="EMBL/GenBank/DDBJ databases">
        <title>Complete genome of Haloferula helveola possessing various polysaccharide degrading enzymes.</title>
        <authorList>
            <person name="Takami H."/>
            <person name="Huang C."/>
            <person name="Hamasaki K."/>
        </authorList>
    </citation>
    <scope>NUCLEOTIDE SEQUENCE [LARGE SCALE GENOMIC DNA]</scope>
    <source>
        <strain evidence="3 4">CN-1</strain>
    </source>
</reference>
<protein>
    <submittedName>
        <fullName evidence="3">Auto transporter domain-containing protein</fullName>
    </submittedName>
</protein>